<dbReference type="GO" id="GO:0005634">
    <property type="term" value="C:nucleus"/>
    <property type="evidence" value="ECO:0007669"/>
    <property type="project" value="TreeGrafter"/>
</dbReference>
<feature type="region of interest" description="Disordered" evidence="1">
    <location>
        <begin position="1"/>
        <end position="343"/>
    </location>
</feature>
<evidence type="ECO:0000259" key="2">
    <source>
        <dbReference type="SMART" id="SM00731"/>
    </source>
</evidence>
<dbReference type="eggNOG" id="KOG3854">
    <property type="taxonomic scope" value="Eukaryota"/>
</dbReference>
<reference evidence="3 4" key="1">
    <citation type="journal article" date="2012" name="Science">
        <title>The Paleozoic origin of enzymatic lignin decomposition reconstructed from 31 fungal genomes.</title>
        <authorList>
            <person name="Floudas D."/>
            <person name="Binder M."/>
            <person name="Riley R."/>
            <person name="Barry K."/>
            <person name="Blanchette R.A."/>
            <person name="Henrissat B."/>
            <person name="Martinez A.T."/>
            <person name="Otillar R."/>
            <person name="Spatafora J.W."/>
            <person name="Yadav J.S."/>
            <person name="Aerts A."/>
            <person name="Benoit I."/>
            <person name="Boyd A."/>
            <person name="Carlson A."/>
            <person name="Copeland A."/>
            <person name="Coutinho P.M."/>
            <person name="de Vries R.P."/>
            <person name="Ferreira P."/>
            <person name="Findley K."/>
            <person name="Foster B."/>
            <person name="Gaskell J."/>
            <person name="Glotzer D."/>
            <person name="Gorecki P."/>
            <person name="Heitman J."/>
            <person name="Hesse C."/>
            <person name="Hori C."/>
            <person name="Igarashi K."/>
            <person name="Jurgens J.A."/>
            <person name="Kallen N."/>
            <person name="Kersten P."/>
            <person name="Kohler A."/>
            <person name="Kuees U."/>
            <person name="Kumar T.K.A."/>
            <person name="Kuo A."/>
            <person name="LaButti K."/>
            <person name="Larrondo L.F."/>
            <person name="Lindquist E."/>
            <person name="Ling A."/>
            <person name="Lombard V."/>
            <person name="Lucas S."/>
            <person name="Lundell T."/>
            <person name="Martin R."/>
            <person name="McLaughlin D.J."/>
            <person name="Morgenstern I."/>
            <person name="Morin E."/>
            <person name="Murat C."/>
            <person name="Nagy L.G."/>
            <person name="Nolan M."/>
            <person name="Ohm R.A."/>
            <person name="Patyshakuliyeva A."/>
            <person name="Rokas A."/>
            <person name="Ruiz-Duenas F.J."/>
            <person name="Sabat G."/>
            <person name="Salamov A."/>
            <person name="Samejima M."/>
            <person name="Schmutz J."/>
            <person name="Slot J.C."/>
            <person name="St John F."/>
            <person name="Stenlid J."/>
            <person name="Sun H."/>
            <person name="Sun S."/>
            <person name="Syed K."/>
            <person name="Tsang A."/>
            <person name="Wiebenga A."/>
            <person name="Young D."/>
            <person name="Pisabarro A."/>
            <person name="Eastwood D.C."/>
            <person name="Martin F."/>
            <person name="Cullen D."/>
            <person name="Grigoriev I.V."/>
            <person name="Hibbett D.S."/>
        </authorList>
    </citation>
    <scope>NUCLEOTIDE SEQUENCE [LARGE SCALE GENOMIC DNA]</scope>
    <source>
        <strain evidence="3 4">ATCC 11539</strain>
    </source>
</reference>
<keyword evidence="4" id="KW-1185">Reference proteome</keyword>
<dbReference type="PANTHER" id="PTHR23099:SF0">
    <property type="entry name" value="GERM CELL NUCLEAR ACIDIC PROTEIN"/>
    <property type="match status" value="1"/>
</dbReference>
<feature type="compositionally biased region" description="Low complexity" evidence="1">
    <location>
        <begin position="117"/>
        <end position="130"/>
    </location>
</feature>
<dbReference type="RefSeq" id="XP_007861367.1">
    <property type="nucleotide sequence ID" value="XM_007863176.1"/>
</dbReference>
<dbReference type="OrthoDB" id="20772at2759"/>
<dbReference type="GO" id="GO:0006950">
    <property type="term" value="P:response to stress"/>
    <property type="evidence" value="ECO:0007669"/>
    <property type="project" value="UniProtKB-ARBA"/>
</dbReference>
<dbReference type="EMBL" id="KB469296">
    <property type="protein sequence ID" value="EPQ61122.1"/>
    <property type="molecule type" value="Genomic_DNA"/>
</dbReference>
<feature type="domain" description="SprT-like" evidence="2">
    <location>
        <begin position="352"/>
        <end position="504"/>
    </location>
</feature>
<dbReference type="AlphaFoldDB" id="S7QP79"/>
<feature type="compositionally biased region" description="Polar residues" evidence="1">
    <location>
        <begin position="316"/>
        <end position="329"/>
    </location>
</feature>
<dbReference type="STRING" id="670483.S7QP79"/>
<dbReference type="Pfam" id="PF10263">
    <property type="entry name" value="SprT-like"/>
    <property type="match status" value="1"/>
</dbReference>
<dbReference type="HOGENOM" id="CLU_033926_1_0_1"/>
<feature type="compositionally biased region" description="Basic and acidic residues" evidence="1">
    <location>
        <begin position="74"/>
        <end position="88"/>
    </location>
</feature>
<name>S7QP79_GLOTA</name>
<dbReference type="KEGG" id="gtr:GLOTRDRAFT_135670"/>
<dbReference type="Proteomes" id="UP000030669">
    <property type="component" value="Unassembled WGS sequence"/>
</dbReference>
<organism evidence="3 4">
    <name type="scientific">Gloeophyllum trabeum (strain ATCC 11539 / FP-39264 / Madison 617)</name>
    <name type="common">Brown rot fungus</name>
    <dbReference type="NCBI Taxonomy" id="670483"/>
    <lineage>
        <taxon>Eukaryota</taxon>
        <taxon>Fungi</taxon>
        <taxon>Dikarya</taxon>
        <taxon>Basidiomycota</taxon>
        <taxon>Agaricomycotina</taxon>
        <taxon>Agaricomycetes</taxon>
        <taxon>Gloeophyllales</taxon>
        <taxon>Gloeophyllaceae</taxon>
        <taxon>Gloeophyllum</taxon>
    </lineage>
</organism>
<evidence type="ECO:0000313" key="3">
    <source>
        <dbReference type="EMBL" id="EPQ61122.1"/>
    </source>
</evidence>
<evidence type="ECO:0000313" key="4">
    <source>
        <dbReference type="Proteomes" id="UP000030669"/>
    </source>
</evidence>
<dbReference type="PANTHER" id="PTHR23099">
    <property type="entry name" value="TRANSCRIPTIONAL REGULATOR"/>
    <property type="match status" value="1"/>
</dbReference>
<dbReference type="InterPro" id="IPR006640">
    <property type="entry name" value="SprT-like_domain"/>
</dbReference>
<feature type="compositionally biased region" description="Basic and acidic residues" evidence="1">
    <location>
        <begin position="15"/>
        <end position="25"/>
    </location>
</feature>
<feature type="compositionally biased region" description="Low complexity" evidence="1">
    <location>
        <begin position="167"/>
        <end position="182"/>
    </location>
</feature>
<dbReference type="OMA" id="WRCEICK"/>
<gene>
    <name evidence="3" type="ORF">GLOTRDRAFT_135670</name>
</gene>
<proteinExistence type="predicted"/>
<sequence length="587" mass="64825">MKEVAQGDDTQARGLRREPSLRDMDLNTPSKARNHLKPGNVTPSARARAVRTRDSSNEVIPDSEEERMNTGTREGGEDLSTKTKKVLEIIEISSDSEDEQPRRPTRAKLGGLGTKQPTAPAATTTTGTTARGSPSVSAVRPRNMDFISTPGQFGSSKQRDIPRDDSQVTVHSSTTTHVSDSQEGSILKASADEPNIIELTDSDPEPVDLRPKPKPRSKNKAVLPPAPDEPVSSASRMLPLYADEEPREVDDGSILMLNEPRAARTPLRKKKAPGASTPAVPSSVSTRRAPTTPRRAVSAVDSDSEDVESLPASGMLPQTPSRAGSSRTPRQPRMTKKAREAAEHAERAAYAEKLFIELNRTIFKDRLPADTELVWNPRLLTTAGKARWHKSSDGTKSASIELARKILDCEERIRFTLAHEMCHLACWIIDHDPTTGHGKNFNAWACKVMRKRPDIEISTRHNYEISYKYEWQCQKCSKIYGRFSKSINPEECVCGACREGRLEPLFTTRKRARKTPQTSVASPLAAERGRDSPYSLARLHIPGEYLPTPTHSTTYTGDGFTLESDFLDSDIEDMTRAMDAVEIGLVL</sequence>
<dbReference type="SMART" id="SM00731">
    <property type="entry name" value="SprT"/>
    <property type="match status" value="1"/>
</dbReference>
<dbReference type="GeneID" id="19303367"/>
<evidence type="ECO:0000256" key="1">
    <source>
        <dbReference type="SAM" id="MobiDB-lite"/>
    </source>
</evidence>
<feature type="compositionally biased region" description="Low complexity" evidence="1">
    <location>
        <begin position="281"/>
        <end position="301"/>
    </location>
</feature>
<accession>S7QP79</accession>
<feature type="compositionally biased region" description="Basic and acidic residues" evidence="1">
    <location>
        <begin position="157"/>
        <end position="166"/>
    </location>
</feature>
<protein>
    <recommendedName>
        <fullName evidence="2">SprT-like domain-containing protein</fullName>
    </recommendedName>
</protein>